<reference evidence="2" key="1">
    <citation type="submission" date="2014-09" db="EMBL/GenBank/DDBJ databases">
        <authorList>
            <person name="Magalhaes I.L.F."/>
            <person name="Oliveira U."/>
            <person name="Santos F.R."/>
            <person name="Vidigal T.H.D.A."/>
            <person name="Brescovit A.D."/>
            <person name="Santos A.J."/>
        </authorList>
    </citation>
    <scope>NUCLEOTIDE SEQUENCE</scope>
    <source>
        <tissue evidence="2">Shoot tissue taken approximately 20 cm above the soil surface</tissue>
    </source>
</reference>
<name>A0A0A9CE74_ARUDO</name>
<feature type="region of interest" description="Disordered" evidence="1">
    <location>
        <begin position="1"/>
        <end position="24"/>
    </location>
</feature>
<organism evidence="2">
    <name type="scientific">Arundo donax</name>
    <name type="common">Giant reed</name>
    <name type="synonym">Donax arundinaceus</name>
    <dbReference type="NCBI Taxonomy" id="35708"/>
    <lineage>
        <taxon>Eukaryota</taxon>
        <taxon>Viridiplantae</taxon>
        <taxon>Streptophyta</taxon>
        <taxon>Embryophyta</taxon>
        <taxon>Tracheophyta</taxon>
        <taxon>Spermatophyta</taxon>
        <taxon>Magnoliopsida</taxon>
        <taxon>Liliopsida</taxon>
        <taxon>Poales</taxon>
        <taxon>Poaceae</taxon>
        <taxon>PACMAD clade</taxon>
        <taxon>Arundinoideae</taxon>
        <taxon>Arundineae</taxon>
        <taxon>Arundo</taxon>
    </lineage>
</organism>
<dbReference type="AlphaFoldDB" id="A0A0A9CE74"/>
<evidence type="ECO:0000256" key="1">
    <source>
        <dbReference type="SAM" id="MobiDB-lite"/>
    </source>
</evidence>
<accession>A0A0A9CE74</accession>
<evidence type="ECO:0000313" key="2">
    <source>
        <dbReference type="EMBL" id="JAD72763.1"/>
    </source>
</evidence>
<dbReference type="EMBL" id="GBRH01225132">
    <property type="protein sequence ID" value="JAD72763.1"/>
    <property type="molecule type" value="Transcribed_RNA"/>
</dbReference>
<protein>
    <submittedName>
        <fullName evidence="2">Uncharacterized protein</fullName>
    </submittedName>
</protein>
<sequence length="24" mass="2648">MPAMEAEAELPQHTGELTSKHEPN</sequence>
<reference evidence="2" key="2">
    <citation type="journal article" date="2015" name="Data Brief">
        <title>Shoot transcriptome of the giant reed, Arundo donax.</title>
        <authorList>
            <person name="Barrero R.A."/>
            <person name="Guerrero F.D."/>
            <person name="Moolhuijzen P."/>
            <person name="Goolsby J.A."/>
            <person name="Tidwell J."/>
            <person name="Bellgard S.E."/>
            <person name="Bellgard M.I."/>
        </authorList>
    </citation>
    <scope>NUCLEOTIDE SEQUENCE</scope>
    <source>
        <tissue evidence="2">Shoot tissue taken approximately 20 cm above the soil surface</tissue>
    </source>
</reference>
<proteinExistence type="predicted"/>